<dbReference type="PANTHER" id="PTHR13393">
    <property type="entry name" value="SAM-DEPENDENT METHYLTRANSFERASE"/>
    <property type="match status" value="1"/>
</dbReference>
<dbReference type="InterPro" id="IPR010286">
    <property type="entry name" value="METTL16/RlmF"/>
</dbReference>
<dbReference type="PANTHER" id="PTHR13393:SF0">
    <property type="entry name" value="RNA N6-ADENOSINE-METHYLTRANSFERASE METTL16"/>
    <property type="match status" value="1"/>
</dbReference>
<dbReference type="InterPro" id="IPR029063">
    <property type="entry name" value="SAM-dependent_MTases_sf"/>
</dbReference>
<keyword evidence="4" id="KW-1185">Reference proteome</keyword>
<protein>
    <recommendedName>
        <fullName evidence="5">S-adenosyl-L-methionine-dependent methyltransferase</fullName>
    </recommendedName>
</protein>
<proteinExistence type="predicted"/>
<dbReference type="OrthoDB" id="514248at2759"/>
<dbReference type="Gene3D" id="3.40.50.150">
    <property type="entry name" value="Vaccinia Virus protein VP39"/>
    <property type="match status" value="1"/>
</dbReference>
<name>A0A1E4SQQ3_9ASCO</name>
<accession>A0A1E4SQQ3</accession>
<dbReference type="SUPFAM" id="SSF53335">
    <property type="entry name" value="S-adenosyl-L-methionine-dependent methyltransferases"/>
    <property type="match status" value="1"/>
</dbReference>
<dbReference type="STRING" id="984487.A0A1E4SQQ3"/>
<dbReference type="GO" id="GO:0005634">
    <property type="term" value="C:nucleus"/>
    <property type="evidence" value="ECO:0007669"/>
    <property type="project" value="TreeGrafter"/>
</dbReference>
<evidence type="ECO:0000313" key="3">
    <source>
        <dbReference type="EMBL" id="ODV81843.1"/>
    </source>
</evidence>
<keyword evidence="1" id="KW-0489">Methyltransferase</keyword>
<dbReference type="Pfam" id="PF05971">
    <property type="entry name" value="Methyltransf_10"/>
    <property type="match status" value="1"/>
</dbReference>
<sequence>MLCALHINRLRKFSKVDSNYTPDPRNWLPVCTQMARKSSFQLLFPRVSQADLLDRRPELLQNCKRRKTSHHHHDYDFSKAANQYDYNEAIVQEYFDVPNYTLSRVNLCPTVTSRLEYLRLVELRLAEPVEIVRETVLQSLPAPRYVVDIGTGASVIFPVVGLALNDTTRFIATETDTAAMSYAQQVVAADPRLASRITLVLVEPHDALIPVESVEAAVAASGGSVRYTVCNPPFYEDARDLQRREAGKSRKPNELTASASELYCAGGEVAFVSRLVDQSLELRHHASFAHTWYTSMVGIREHVDQIQAYWTSHGITNTWVQGYGATTRRWIVAWATSGAVDPGPPVYRAPRPELAGERPAVPAVVSAAPTPAIPSTYQTLVANYVSAQLARYAQTHAFEYLVMESQAVYVVTRQPVWLRRFRRRPRVMTPVVIRVAEISPIVVHMAYNQSGEDLQAIITSLSQILAGRH</sequence>
<evidence type="ECO:0000256" key="1">
    <source>
        <dbReference type="ARBA" id="ARBA00022603"/>
    </source>
</evidence>
<evidence type="ECO:0008006" key="5">
    <source>
        <dbReference type="Google" id="ProtNLM"/>
    </source>
</evidence>
<dbReference type="GO" id="GO:0070475">
    <property type="term" value="P:rRNA base methylation"/>
    <property type="evidence" value="ECO:0007669"/>
    <property type="project" value="TreeGrafter"/>
</dbReference>
<dbReference type="GO" id="GO:0008168">
    <property type="term" value="F:methyltransferase activity"/>
    <property type="evidence" value="ECO:0007669"/>
    <property type="project" value="UniProtKB-KW"/>
</dbReference>
<organism evidence="3 4">
    <name type="scientific">Suhomyces tanzawaensis NRRL Y-17324</name>
    <dbReference type="NCBI Taxonomy" id="984487"/>
    <lineage>
        <taxon>Eukaryota</taxon>
        <taxon>Fungi</taxon>
        <taxon>Dikarya</taxon>
        <taxon>Ascomycota</taxon>
        <taxon>Saccharomycotina</taxon>
        <taxon>Pichiomycetes</taxon>
        <taxon>Debaryomycetaceae</taxon>
        <taxon>Suhomyces</taxon>
    </lineage>
</organism>
<dbReference type="AlphaFoldDB" id="A0A1E4SQQ3"/>
<dbReference type="GeneID" id="30980364"/>
<evidence type="ECO:0000256" key="2">
    <source>
        <dbReference type="ARBA" id="ARBA00022679"/>
    </source>
</evidence>
<dbReference type="EMBL" id="KV453909">
    <property type="protein sequence ID" value="ODV81843.1"/>
    <property type="molecule type" value="Genomic_DNA"/>
</dbReference>
<keyword evidence="2" id="KW-0808">Transferase</keyword>
<reference evidence="4" key="1">
    <citation type="submission" date="2016-05" db="EMBL/GenBank/DDBJ databases">
        <title>Comparative genomics of biotechnologically important yeasts.</title>
        <authorList>
            <consortium name="DOE Joint Genome Institute"/>
            <person name="Riley R."/>
            <person name="Haridas S."/>
            <person name="Wolfe K.H."/>
            <person name="Lopes M.R."/>
            <person name="Hittinger C.T."/>
            <person name="Goker M."/>
            <person name="Salamov A."/>
            <person name="Wisecaver J."/>
            <person name="Long T.M."/>
            <person name="Aerts A.L."/>
            <person name="Barry K."/>
            <person name="Choi C."/>
            <person name="Clum A."/>
            <person name="Coughlan A.Y."/>
            <person name="Deshpande S."/>
            <person name="Douglass A.P."/>
            <person name="Hanson S.J."/>
            <person name="Klenk H.-P."/>
            <person name="Labutti K."/>
            <person name="Lapidus A."/>
            <person name="Lindquist E."/>
            <person name="Lipzen A."/>
            <person name="Meier-Kolthoff J.P."/>
            <person name="Ohm R.A."/>
            <person name="Otillar R.P."/>
            <person name="Pangilinan J."/>
            <person name="Peng Y."/>
            <person name="Rokas A."/>
            <person name="Rosa C.A."/>
            <person name="Scheuner C."/>
            <person name="Sibirny A.A."/>
            <person name="Slot J.C."/>
            <person name="Stielow J.B."/>
            <person name="Sun H."/>
            <person name="Kurtzman C.P."/>
            <person name="Blackwell M."/>
            <person name="Grigoriev I.V."/>
            <person name="Jeffries T.W."/>
        </authorList>
    </citation>
    <scope>NUCLEOTIDE SEQUENCE [LARGE SCALE GENOMIC DNA]</scope>
    <source>
        <strain evidence="4">NRRL Y-17324</strain>
    </source>
</reference>
<dbReference type="Proteomes" id="UP000094285">
    <property type="component" value="Unassembled WGS sequence"/>
</dbReference>
<gene>
    <name evidence="3" type="ORF">CANTADRAFT_124628</name>
</gene>
<evidence type="ECO:0000313" key="4">
    <source>
        <dbReference type="Proteomes" id="UP000094285"/>
    </source>
</evidence>
<dbReference type="RefSeq" id="XP_020066965.1">
    <property type="nucleotide sequence ID" value="XM_020206227.1"/>
</dbReference>